<feature type="transmembrane region" description="Helical" evidence="1">
    <location>
        <begin position="29"/>
        <end position="51"/>
    </location>
</feature>
<dbReference type="AlphaFoldDB" id="A0AB34JHN2"/>
<evidence type="ECO:0000256" key="1">
    <source>
        <dbReference type="SAM" id="Phobius"/>
    </source>
</evidence>
<comment type="caution">
    <text evidence="2">The sequence shown here is derived from an EMBL/GenBank/DDBJ whole genome shotgun (WGS) entry which is preliminary data.</text>
</comment>
<sequence length="793" mass="87880">MPSLGHLRAEKPILNEEHEHGSSSSIGPVALIASAGILSACVIALGVGLIISSDVSNDALGQSTASFRVALQTTIGLEVGALLQPLWTISRSVSERLSSVHGFQPTIDVFANKSAVLDLVNHIFPDIHRERHMLRTEVGPNRTRVYTEFIGTVLAVADVPLERRGECSFAAFAACVRASPVEDGYMVDNSWVDFSDPQAPAPSSWRRDLTLYDHVNHQLGPKITDIPSIPCEVAMGPLWGGERNPEYGDFAWFGPFNPGIGWGNHIEGNIPIRDEQRRIIGRVGQAFSLGFSVSPLLYRLLKENGDITAGAEAMLFSADGIVIGITNMTGALGAEVPVAVDQLPAGVVNDSFSELLSRFTTENGCPEQNVQLESGGRLLDVAPFRAQNHGMPPLPTRWCQMFSIPRDNIFKEIDDSRSVSNSLSIAAGVSIFICSAILGASLHFMRLQAKQYRDLVQAVKRKKLDDAQTAITSLDYPMSLVHATELFNLKSLHKLEVMRDLNKLKVLDSVRAVEWFKENNTICFMSHQWLSSTEPDPQNIQLESMKRGMAKLIETEHLDINNLWIWLDYWSIPQQHTGLQILAISSLPVYAALANYFLVVAPTAVHATTGKECDLSTYVRRGWCRAELLSKVCGSGYENMFKITGDSSKIEQFQVDMNDMSSLCVFHGEFTVDTDKEALVLPVLGLYSLILSNWDEPRMQPIIRMINSDKERFFPKKYVPVRSSLRQVSEESSTSRKKLRISALSGTLQVVKRSQSSSSFQRERPLFGDLIQLLESDFEIPELTTKSKAIFNV</sequence>
<evidence type="ECO:0000313" key="2">
    <source>
        <dbReference type="EMBL" id="KAL1521120.1"/>
    </source>
</evidence>
<reference evidence="2 3" key="1">
    <citation type="journal article" date="2024" name="Science">
        <title>Giant polyketide synthase enzymes in the biosynthesis of giant marine polyether toxins.</title>
        <authorList>
            <person name="Fallon T.R."/>
            <person name="Shende V.V."/>
            <person name="Wierzbicki I.H."/>
            <person name="Pendleton A.L."/>
            <person name="Watervoot N.F."/>
            <person name="Auber R.P."/>
            <person name="Gonzalez D.J."/>
            <person name="Wisecaver J.H."/>
            <person name="Moore B.S."/>
        </authorList>
    </citation>
    <scope>NUCLEOTIDE SEQUENCE [LARGE SCALE GENOMIC DNA]</scope>
    <source>
        <strain evidence="2 3">12B1</strain>
    </source>
</reference>
<keyword evidence="1" id="KW-1133">Transmembrane helix</keyword>
<dbReference type="Proteomes" id="UP001515480">
    <property type="component" value="Unassembled WGS sequence"/>
</dbReference>
<proteinExistence type="predicted"/>
<keyword evidence="1" id="KW-0472">Membrane</keyword>
<protein>
    <submittedName>
        <fullName evidence="2">Uncharacterized protein</fullName>
    </submittedName>
</protein>
<keyword evidence="3" id="KW-1185">Reference proteome</keyword>
<organism evidence="2 3">
    <name type="scientific">Prymnesium parvum</name>
    <name type="common">Toxic golden alga</name>
    <dbReference type="NCBI Taxonomy" id="97485"/>
    <lineage>
        <taxon>Eukaryota</taxon>
        <taxon>Haptista</taxon>
        <taxon>Haptophyta</taxon>
        <taxon>Prymnesiophyceae</taxon>
        <taxon>Prymnesiales</taxon>
        <taxon>Prymnesiaceae</taxon>
        <taxon>Prymnesium</taxon>
    </lineage>
</organism>
<gene>
    <name evidence="2" type="ORF">AB1Y20_022674</name>
</gene>
<feature type="transmembrane region" description="Helical" evidence="1">
    <location>
        <begin position="423"/>
        <end position="445"/>
    </location>
</feature>
<accession>A0AB34JHN2</accession>
<dbReference type="EMBL" id="JBGBPQ010000008">
    <property type="protein sequence ID" value="KAL1521120.1"/>
    <property type="molecule type" value="Genomic_DNA"/>
</dbReference>
<name>A0AB34JHN2_PRYPA</name>
<keyword evidence="1" id="KW-0812">Transmembrane</keyword>
<evidence type="ECO:0000313" key="3">
    <source>
        <dbReference type="Proteomes" id="UP001515480"/>
    </source>
</evidence>